<dbReference type="InterPro" id="IPR037275">
    <property type="entry name" value="Znf_CTCHY_sf"/>
</dbReference>
<evidence type="ECO:0000313" key="5">
    <source>
        <dbReference type="Proteomes" id="UP001341840"/>
    </source>
</evidence>
<proteinExistence type="predicted"/>
<evidence type="ECO:0000259" key="3">
    <source>
        <dbReference type="PROSITE" id="PS51270"/>
    </source>
</evidence>
<name>A0ABU6UKY9_9FABA</name>
<keyword evidence="1" id="KW-0479">Metal-binding</keyword>
<dbReference type="PANTHER" id="PTHR21319:SF58">
    <property type="entry name" value="E3 UBIQUITIN-PROTEIN LIGASE RZFP34"/>
    <property type="match status" value="1"/>
</dbReference>
<evidence type="ECO:0000256" key="1">
    <source>
        <dbReference type="PROSITE-ProRule" id="PRU00601"/>
    </source>
</evidence>
<feature type="domain" description="CTCHY-type" evidence="3">
    <location>
        <begin position="100"/>
        <end position="129"/>
    </location>
</feature>
<dbReference type="PANTHER" id="PTHR21319">
    <property type="entry name" value="RING FINGER AND CHY ZINC FINGER DOMAIN-CONTAINING PROTEIN 1"/>
    <property type="match status" value="1"/>
</dbReference>
<dbReference type="SUPFAM" id="SSF161245">
    <property type="entry name" value="Zinc hairpin stack"/>
    <property type="match status" value="1"/>
</dbReference>
<evidence type="ECO:0000259" key="2">
    <source>
        <dbReference type="PROSITE" id="PS51266"/>
    </source>
</evidence>
<protein>
    <recommendedName>
        <fullName evidence="6">CHY-type domain-containing protein</fullName>
    </recommendedName>
</protein>
<dbReference type="InterPro" id="IPR008913">
    <property type="entry name" value="Znf_CHY"/>
</dbReference>
<gene>
    <name evidence="4" type="ORF">PIB30_065092</name>
</gene>
<keyword evidence="1" id="KW-0862">Zinc</keyword>
<feature type="domain" description="CHY-type" evidence="2">
    <location>
        <begin position="34"/>
        <end position="127"/>
    </location>
</feature>
<dbReference type="Proteomes" id="UP001341840">
    <property type="component" value="Unassembled WGS sequence"/>
</dbReference>
<accession>A0ABU6UKY9</accession>
<dbReference type="PROSITE" id="PS51270">
    <property type="entry name" value="ZF_CTCHY"/>
    <property type="match status" value="1"/>
</dbReference>
<sequence>MQIEVVAIGKIRKCSSFSSYLKWLPSLTKTLKISEVCVSSASITGGDARLAPCCDEVFDCRHCHNDAKNSEEVNVNDHHDIPRHEINKVQQYCIKCGVCMGKYFCGTCKFFDDDVSKNQYHCDDCGICK</sequence>
<evidence type="ECO:0000313" key="4">
    <source>
        <dbReference type="EMBL" id="MED6161896.1"/>
    </source>
</evidence>
<comment type="caution">
    <text evidence="4">The sequence shown here is derived from an EMBL/GenBank/DDBJ whole genome shotgun (WGS) entry which is preliminary data.</text>
</comment>
<dbReference type="EMBL" id="JASCZI010121473">
    <property type="protein sequence ID" value="MED6161896.1"/>
    <property type="molecule type" value="Genomic_DNA"/>
</dbReference>
<dbReference type="InterPro" id="IPR017921">
    <property type="entry name" value="Znf_CTCHY"/>
</dbReference>
<dbReference type="PROSITE" id="PS51266">
    <property type="entry name" value="ZF_CHY"/>
    <property type="match status" value="1"/>
</dbReference>
<keyword evidence="5" id="KW-1185">Reference proteome</keyword>
<reference evidence="4 5" key="1">
    <citation type="journal article" date="2023" name="Plants (Basel)">
        <title>Bridging the Gap: Combining Genomics and Transcriptomics Approaches to Understand Stylosanthes scabra, an Orphan Legume from the Brazilian Caatinga.</title>
        <authorList>
            <person name="Ferreira-Neto J.R.C."/>
            <person name="da Silva M.D."/>
            <person name="Binneck E."/>
            <person name="de Melo N.F."/>
            <person name="da Silva R.H."/>
            <person name="de Melo A.L.T.M."/>
            <person name="Pandolfi V."/>
            <person name="Bustamante F.O."/>
            <person name="Brasileiro-Vidal A.C."/>
            <person name="Benko-Iseppon A.M."/>
        </authorList>
    </citation>
    <scope>NUCLEOTIDE SEQUENCE [LARGE SCALE GENOMIC DNA]</scope>
    <source>
        <tissue evidence="4">Leaves</tissue>
    </source>
</reference>
<evidence type="ECO:0008006" key="6">
    <source>
        <dbReference type="Google" id="ProtNLM"/>
    </source>
</evidence>
<keyword evidence="1" id="KW-0863">Zinc-finger</keyword>
<organism evidence="4 5">
    <name type="scientific">Stylosanthes scabra</name>
    <dbReference type="NCBI Taxonomy" id="79078"/>
    <lineage>
        <taxon>Eukaryota</taxon>
        <taxon>Viridiplantae</taxon>
        <taxon>Streptophyta</taxon>
        <taxon>Embryophyta</taxon>
        <taxon>Tracheophyta</taxon>
        <taxon>Spermatophyta</taxon>
        <taxon>Magnoliopsida</taxon>
        <taxon>eudicotyledons</taxon>
        <taxon>Gunneridae</taxon>
        <taxon>Pentapetalae</taxon>
        <taxon>rosids</taxon>
        <taxon>fabids</taxon>
        <taxon>Fabales</taxon>
        <taxon>Fabaceae</taxon>
        <taxon>Papilionoideae</taxon>
        <taxon>50 kb inversion clade</taxon>
        <taxon>dalbergioids sensu lato</taxon>
        <taxon>Dalbergieae</taxon>
        <taxon>Pterocarpus clade</taxon>
        <taxon>Stylosanthes</taxon>
    </lineage>
</organism>